<evidence type="ECO:0000313" key="7">
    <source>
        <dbReference type="Proteomes" id="UP000622547"/>
    </source>
</evidence>
<dbReference type="GO" id="GO:0000976">
    <property type="term" value="F:transcription cis-regulatory region binding"/>
    <property type="evidence" value="ECO:0007669"/>
    <property type="project" value="TreeGrafter"/>
</dbReference>
<sequence length="193" mass="21301">MVGRPRSEESRRAILQAALRLCDRDGYPNVTLKAVAAEAGTGRQTLYRWWNTKADVLLEAMTTIVAPGLPPSPPDLRSFLMDTFALTDGVAGRVVVGLMAEAQSDPDLAERLRIGLIGPRRAALRGVLESSVSSHFNLDLIVDMIFGAMWYRLLNRHAPVDAALAEEITELVEAHLRRDTGRSRTSPRRSIRS</sequence>
<dbReference type="SUPFAM" id="SSF48498">
    <property type="entry name" value="Tetracyclin repressor-like, C-terminal domain"/>
    <property type="match status" value="1"/>
</dbReference>
<dbReference type="SUPFAM" id="SSF46689">
    <property type="entry name" value="Homeodomain-like"/>
    <property type="match status" value="1"/>
</dbReference>
<dbReference type="PRINTS" id="PR00455">
    <property type="entry name" value="HTHTETR"/>
</dbReference>
<dbReference type="EMBL" id="BOOP01000020">
    <property type="protein sequence ID" value="GII39390.1"/>
    <property type="molecule type" value="Genomic_DNA"/>
</dbReference>
<name>A0A8J3UIG3_9ACTN</name>
<protein>
    <submittedName>
        <fullName evidence="6">TetR family transcriptional regulator</fullName>
    </submittedName>
</protein>
<keyword evidence="3" id="KW-0804">Transcription</keyword>
<dbReference type="InterPro" id="IPR036271">
    <property type="entry name" value="Tet_transcr_reg_TetR-rel_C_sf"/>
</dbReference>
<dbReference type="AlphaFoldDB" id="A0A8J3UIG3"/>
<dbReference type="PANTHER" id="PTHR30055">
    <property type="entry name" value="HTH-TYPE TRANSCRIPTIONAL REGULATOR RUTR"/>
    <property type="match status" value="1"/>
</dbReference>
<evidence type="ECO:0000256" key="4">
    <source>
        <dbReference type="PROSITE-ProRule" id="PRU00335"/>
    </source>
</evidence>
<dbReference type="RefSeq" id="WP_204074978.1">
    <property type="nucleotide sequence ID" value="NZ_BAABHI010000009.1"/>
</dbReference>
<dbReference type="Pfam" id="PF16859">
    <property type="entry name" value="TetR_C_11"/>
    <property type="match status" value="1"/>
</dbReference>
<dbReference type="Proteomes" id="UP000622547">
    <property type="component" value="Unassembled WGS sequence"/>
</dbReference>
<accession>A0A8J3UIG3</accession>
<dbReference type="PANTHER" id="PTHR30055:SF148">
    <property type="entry name" value="TETR-FAMILY TRANSCRIPTIONAL REGULATOR"/>
    <property type="match status" value="1"/>
</dbReference>
<dbReference type="Pfam" id="PF00440">
    <property type="entry name" value="TetR_N"/>
    <property type="match status" value="1"/>
</dbReference>
<keyword evidence="1" id="KW-0805">Transcription regulation</keyword>
<dbReference type="InterPro" id="IPR001647">
    <property type="entry name" value="HTH_TetR"/>
</dbReference>
<gene>
    <name evidence="6" type="ORF">Pph01_43930</name>
</gene>
<feature type="domain" description="HTH tetR-type" evidence="5">
    <location>
        <begin position="8"/>
        <end position="68"/>
    </location>
</feature>
<dbReference type="Gene3D" id="1.10.357.10">
    <property type="entry name" value="Tetracycline Repressor, domain 2"/>
    <property type="match status" value="1"/>
</dbReference>
<dbReference type="Gene3D" id="1.10.10.60">
    <property type="entry name" value="Homeodomain-like"/>
    <property type="match status" value="1"/>
</dbReference>
<evidence type="ECO:0000256" key="3">
    <source>
        <dbReference type="ARBA" id="ARBA00023163"/>
    </source>
</evidence>
<feature type="DNA-binding region" description="H-T-H motif" evidence="4">
    <location>
        <begin position="31"/>
        <end position="50"/>
    </location>
</feature>
<dbReference type="InterPro" id="IPR050109">
    <property type="entry name" value="HTH-type_TetR-like_transc_reg"/>
</dbReference>
<dbReference type="InterPro" id="IPR009057">
    <property type="entry name" value="Homeodomain-like_sf"/>
</dbReference>
<organism evidence="6 7">
    <name type="scientific">Planotetraspora phitsanulokensis</name>
    <dbReference type="NCBI Taxonomy" id="575192"/>
    <lineage>
        <taxon>Bacteria</taxon>
        <taxon>Bacillati</taxon>
        <taxon>Actinomycetota</taxon>
        <taxon>Actinomycetes</taxon>
        <taxon>Streptosporangiales</taxon>
        <taxon>Streptosporangiaceae</taxon>
        <taxon>Planotetraspora</taxon>
    </lineage>
</organism>
<dbReference type="GO" id="GO:0003700">
    <property type="term" value="F:DNA-binding transcription factor activity"/>
    <property type="evidence" value="ECO:0007669"/>
    <property type="project" value="TreeGrafter"/>
</dbReference>
<dbReference type="PROSITE" id="PS50977">
    <property type="entry name" value="HTH_TETR_2"/>
    <property type="match status" value="1"/>
</dbReference>
<reference evidence="6 7" key="1">
    <citation type="submission" date="2021-01" db="EMBL/GenBank/DDBJ databases">
        <title>Whole genome shotgun sequence of Planotetraspora phitsanulokensis NBRC 104273.</title>
        <authorList>
            <person name="Komaki H."/>
            <person name="Tamura T."/>
        </authorList>
    </citation>
    <scope>NUCLEOTIDE SEQUENCE [LARGE SCALE GENOMIC DNA]</scope>
    <source>
        <strain evidence="6 7">NBRC 104273</strain>
    </source>
</reference>
<dbReference type="InterPro" id="IPR011075">
    <property type="entry name" value="TetR_C"/>
</dbReference>
<evidence type="ECO:0000259" key="5">
    <source>
        <dbReference type="PROSITE" id="PS50977"/>
    </source>
</evidence>
<keyword evidence="7" id="KW-1185">Reference proteome</keyword>
<proteinExistence type="predicted"/>
<evidence type="ECO:0000313" key="6">
    <source>
        <dbReference type="EMBL" id="GII39390.1"/>
    </source>
</evidence>
<comment type="caution">
    <text evidence="6">The sequence shown here is derived from an EMBL/GenBank/DDBJ whole genome shotgun (WGS) entry which is preliminary data.</text>
</comment>
<keyword evidence="2 4" id="KW-0238">DNA-binding</keyword>
<evidence type="ECO:0000256" key="2">
    <source>
        <dbReference type="ARBA" id="ARBA00023125"/>
    </source>
</evidence>
<evidence type="ECO:0000256" key="1">
    <source>
        <dbReference type="ARBA" id="ARBA00023015"/>
    </source>
</evidence>